<gene>
    <name evidence="5" type="primary">GTE5p033</name>
    <name evidence="5" type="ORF">NBO_61g0004</name>
</gene>
<reference evidence="5 6" key="1">
    <citation type="journal article" date="2013" name="BMC Genomics">
        <title>Comparative genomics of parasitic silkworm microsporidia reveal an association between genome expansion and host adaptation.</title>
        <authorList>
            <person name="Pan G."/>
            <person name="Xu J."/>
            <person name="Li T."/>
            <person name="Xia Q."/>
            <person name="Liu S.L."/>
            <person name="Zhang G."/>
            <person name="Li S."/>
            <person name="Li C."/>
            <person name="Liu H."/>
            <person name="Yang L."/>
            <person name="Liu T."/>
            <person name="Zhang X."/>
            <person name="Wu Z."/>
            <person name="Fan W."/>
            <person name="Dang X."/>
            <person name="Xiang H."/>
            <person name="Tao M."/>
            <person name="Li Y."/>
            <person name="Hu J."/>
            <person name="Li Z."/>
            <person name="Lin L."/>
            <person name="Luo J."/>
            <person name="Geng L."/>
            <person name="Wang L."/>
            <person name="Long M."/>
            <person name="Wan Y."/>
            <person name="He N."/>
            <person name="Zhang Z."/>
            <person name="Lu C."/>
            <person name="Keeling P.J."/>
            <person name="Wang J."/>
            <person name="Xiang Z."/>
            <person name="Zhou Z."/>
        </authorList>
    </citation>
    <scope>NUCLEOTIDE SEQUENCE [LARGE SCALE GENOMIC DNA]</scope>
    <source>
        <strain evidence="6">CQ1 / CVCC 102059</strain>
    </source>
</reference>
<dbReference type="PANTHER" id="PTHR35372">
    <property type="entry name" value="ATP BINDING PROTEIN-RELATED"/>
    <property type="match status" value="1"/>
</dbReference>
<evidence type="ECO:0000256" key="2">
    <source>
        <dbReference type="ARBA" id="ARBA00022801"/>
    </source>
</evidence>
<proteinExistence type="predicted"/>
<evidence type="ECO:0000256" key="3">
    <source>
        <dbReference type="ARBA" id="ARBA00022840"/>
    </source>
</evidence>
<dbReference type="SUPFAM" id="SSF52540">
    <property type="entry name" value="P-loop containing nucleoside triphosphate hydrolases"/>
    <property type="match status" value="1"/>
</dbReference>
<organism evidence="5 6">
    <name type="scientific">Nosema bombycis (strain CQ1 / CVCC 102059)</name>
    <name type="common">Microsporidian parasite</name>
    <name type="synonym">Pebrine of silkworm</name>
    <dbReference type="NCBI Taxonomy" id="578461"/>
    <lineage>
        <taxon>Eukaryota</taxon>
        <taxon>Fungi</taxon>
        <taxon>Fungi incertae sedis</taxon>
        <taxon>Microsporidia</taxon>
        <taxon>Nosematidae</taxon>
        <taxon>Nosema</taxon>
    </lineage>
</organism>
<dbReference type="InterPro" id="IPR014015">
    <property type="entry name" value="Helicase_SF3_DNA-vir"/>
</dbReference>
<dbReference type="InterPro" id="IPR051620">
    <property type="entry name" value="ORF904-like_C"/>
</dbReference>
<evidence type="ECO:0000259" key="4">
    <source>
        <dbReference type="PROSITE" id="PS51206"/>
    </source>
</evidence>
<dbReference type="OrthoDB" id="2375545at2759"/>
<accession>R0MLM3</accession>
<keyword evidence="1" id="KW-0547">Nucleotide-binding</keyword>
<dbReference type="AlphaFoldDB" id="R0MLM3"/>
<dbReference type="PROSITE" id="PS51206">
    <property type="entry name" value="SF3_HELICASE_1"/>
    <property type="match status" value="1"/>
</dbReference>
<dbReference type="InterPro" id="IPR027417">
    <property type="entry name" value="P-loop_NTPase"/>
</dbReference>
<dbReference type="Proteomes" id="UP000016927">
    <property type="component" value="Unassembled WGS sequence"/>
</dbReference>
<dbReference type="VEuPathDB" id="MicrosporidiaDB:NBO_61g0004"/>
<dbReference type="GO" id="GO:0005524">
    <property type="term" value="F:ATP binding"/>
    <property type="evidence" value="ECO:0007669"/>
    <property type="project" value="UniProtKB-KW"/>
</dbReference>
<keyword evidence="6" id="KW-1185">Reference proteome</keyword>
<dbReference type="PANTHER" id="PTHR35372:SF2">
    <property type="entry name" value="SF3 HELICASE DOMAIN-CONTAINING PROTEIN"/>
    <property type="match status" value="1"/>
</dbReference>
<evidence type="ECO:0000313" key="5">
    <source>
        <dbReference type="EMBL" id="EOB13733.1"/>
    </source>
</evidence>
<dbReference type="Gene3D" id="3.40.50.300">
    <property type="entry name" value="P-loop containing nucleotide triphosphate hydrolases"/>
    <property type="match status" value="1"/>
</dbReference>
<dbReference type="EMBL" id="KB908969">
    <property type="protein sequence ID" value="EOB13733.1"/>
    <property type="molecule type" value="Genomic_DNA"/>
</dbReference>
<sequence length="146" mass="16718">MENLYLLLYSCIHLDLFNASLPSSFFSIDSNTTGSANPMLVSLKDKRVGIVSETGHRDYKTEMIKNLTGRDEIASRNLYSNYIQTFSISTKFIVLTNHIPTFTFNDEALWRRIVVLHFNNKFVNKTNKKPGEKSADPPLRTILEKV</sequence>
<name>R0MLM3_NOSB1</name>
<dbReference type="HOGENOM" id="CLU_1778005_0_0_1"/>
<evidence type="ECO:0000256" key="1">
    <source>
        <dbReference type="ARBA" id="ARBA00022741"/>
    </source>
</evidence>
<feature type="domain" description="SF3 helicase" evidence="4">
    <location>
        <begin position="1"/>
        <end position="131"/>
    </location>
</feature>
<evidence type="ECO:0000313" key="6">
    <source>
        <dbReference type="Proteomes" id="UP000016927"/>
    </source>
</evidence>
<protein>
    <submittedName>
        <fullName evidence="5">Putative primase</fullName>
    </submittedName>
</protein>
<keyword evidence="2" id="KW-0378">Hydrolase</keyword>
<dbReference type="GO" id="GO:0016787">
    <property type="term" value="F:hydrolase activity"/>
    <property type="evidence" value="ECO:0007669"/>
    <property type="project" value="UniProtKB-KW"/>
</dbReference>
<keyword evidence="3" id="KW-0067">ATP-binding</keyword>